<dbReference type="EMBL" id="ACCL02000020">
    <property type="protein sequence ID" value="EET59230.1"/>
    <property type="molecule type" value="Genomic_DNA"/>
</dbReference>
<accession>C6LJB6</accession>
<organism evidence="1 2">
    <name type="scientific">Marvinbryantia formatexigens DSM 14469</name>
    <dbReference type="NCBI Taxonomy" id="478749"/>
    <lineage>
        <taxon>Bacteria</taxon>
        <taxon>Bacillati</taxon>
        <taxon>Bacillota</taxon>
        <taxon>Clostridia</taxon>
        <taxon>Lachnospirales</taxon>
        <taxon>Lachnospiraceae</taxon>
        <taxon>Marvinbryantia</taxon>
    </lineage>
</organism>
<evidence type="ECO:0000313" key="1">
    <source>
        <dbReference type="EMBL" id="EET59230.1"/>
    </source>
</evidence>
<proteinExistence type="predicted"/>
<reference evidence="1" key="1">
    <citation type="submission" date="2009-07" db="EMBL/GenBank/DDBJ databases">
        <authorList>
            <person name="Weinstock G."/>
            <person name="Sodergren E."/>
            <person name="Clifton S."/>
            <person name="Fulton L."/>
            <person name="Fulton B."/>
            <person name="Courtney L."/>
            <person name="Fronick C."/>
            <person name="Harrison M."/>
            <person name="Strong C."/>
            <person name="Farmer C."/>
            <person name="Delahaunty K."/>
            <person name="Markovic C."/>
            <person name="Hall O."/>
            <person name="Minx P."/>
            <person name="Tomlinson C."/>
            <person name="Mitreva M."/>
            <person name="Nelson J."/>
            <person name="Hou S."/>
            <person name="Wollam A."/>
            <person name="Pepin K.H."/>
            <person name="Johnson M."/>
            <person name="Bhonagiri V."/>
            <person name="Nash W.E."/>
            <person name="Warren W."/>
            <person name="Chinwalla A."/>
            <person name="Mardis E.R."/>
            <person name="Wilson R.K."/>
        </authorList>
    </citation>
    <scope>NUCLEOTIDE SEQUENCE [LARGE SCALE GENOMIC DNA]</scope>
    <source>
        <strain evidence="1">DSM 14469</strain>
    </source>
</reference>
<keyword evidence="2" id="KW-1185">Reference proteome</keyword>
<sequence length="264" mass="30207">MFCLKIIDKNQITAAVSRGEHEVNLAVSREYEEGDRISLEVSEKPCYVWLQIDDALGKSLVYVKEDIQYTVPFGEQRMNLSPKAFSGKRHLVSVREARDFEINTYRNLALNVNDQHGNTMSFPHASANVETRGEAVFAAQNAIDGVTANHCHGEWPFESWGINRNPDARMKLEFGREVKVDRLIVYLRADFPHDNWWEKATVTFSNGENMELTFRKTDEAQEFVFDAKKISWLELSHLIASCDPSPFPALTQLEVYGKEIMEGE</sequence>
<comment type="caution">
    <text evidence="1">The sequence shown here is derived from an EMBL/GenBank/DDBJ whole genome shotgun (WGS) entry which is preliminary data.</text>
</comment>
<gene>
    <name evidence="1" type="ORF">BRYFOR_08751</name>
</gene>
<dbReference type="OrthoDB" id="5674083at2"/>
<protein>
    <recommendedName>
        <fullName evidence="3">Carbohydrate-binding protein</fullName>
    </recommendedName>
</protein>
<dbReference type="InterPro" id="IPR008979">
    <property type="entry name" value="Galactose-bd-like_sf"/>
</dbReference>
<dbReference type="AlphaFoldDB" id="C6LJB6"/>
<name>C6LJB6_9FIRM</name>
<dbReference type="STRING" id="168384.SAMN05660368_03205"/>
<dbReference type="RefSeq" id="WP_006863515.1">
    <property type="nucleotide sequence ID" value="NZ_ACCL02000020.1"/>
</dbReference>
<dbReference type="SUPFAM" id="SSF49785">
    <property type="entry name" value="Galactose-binding domain-like"/>
    <property type="match status" value="1"/>
</dbReference>
<dbReference type="eggNOG" id="ENOG502ZAKM">
    <property type="taxonomic scope" value="Bacteria"/>
</dbReference>
<evidence type="ECO:0008006" key="3">
    <source>
        <dbReference type="Google" id="ProtNLM"/>
    </source>
</evidence>
<dbReference type="Proteomes" id="UP000005561">
    <property type="component" value="Unassembled WGS sequence"/>
</dbReference>
<dbReference type="Gene3D" id="2.60.120.260">
    <property type="entry name" value="Galactose-binding domain-like"/>
    <property type="match status" value="1"/>
</dbReference>
<evidence type="ECO:0000313" key="2">
    <source>
        <dbReference type="Proteomes" id="UP000005561"/>
    </source>
</evidence>